<dbReference type="InterPro" id="IPR001406">
    <property type="entry name" value="PsdUridine_synth_TruA"/>
</dbReference>
<dbReference type="PANTHER" id="PTHR11142">
    <property type="entry name" value="PSEUDOURIDYLATE SYNTHASE"/>
    <property type="match status" value="1"/>
</dbReference>
<dbReference type="AlphaFoldDB" id="A0AAW6UBD1"/>
<comment type="function">
    <text evidence="4">Formation of pseudouridine at positions 38, 39 and 40 in the anticodon stem and loop of transfer RNAs.</text>
</comment>
<evidence type="ECO:0000256" key="1">
    <source>
        <dbReference type="ARBA" id="ARBA00009375"/>
    </source>
</evidence>
<dbReference type="Proteomes" id="UP001431532">
    <property type="component" value="Unassembled WGS sequence"/>
</dbReference>
<dbReference type="EC" id="5.4.99.12" evidence="4"/>
<dbReference type="Gene3D" id="3.30.70.660">
    <property type="entry name" value="Pseudouridine synthase I, catalytic domain, C-terminal subdomain"/>
    <property type="match status" value="1"/>
</dbReference>
<evidence type="ECO:0000256" key="4">
    <source>
        <dbReference type="HAMAP-Rule" id="MF_00171"/>
    </source>
</evidence>
<dbReference type="HAMAP" id="MF_00171">
    <property type="entry name" value="TruA"/>
    <property type="match status" value="1"/>
</dbReference>
<dbReference type="Gene3D" id="3.30.70.580">
    <property type="entry name" value="Pseudouridine synthase I, catalytic domain, N-terminal subdomain"/>
    <property type="match status" value="1"/>
</dbReference>
<sequence length="240" mass="27591">MRYMAVVSYDGTNYHGFQSQINAIGIQQVIEKAFRLMTQTEIKIHSAGRTDKGVHALGQVFHFDSKLNIEPQTWVRAVNQRLPLDIRVKKIKPVKSDFHARHSAKSKTYKYVLAKKPSTAFSKNYEVYIPNLNIEAMNDALPHFIGTHDFKGFCQYVKDKPTIKTIYKATFKETKKHYIFTFHGNSFLKYMVRSMMGTLIQIGLGKLESTIVKEILETQNRSLAGKTAEARGLFLVKIYY</sequence>
<evidence type="ECO:0000313" key="10">
    <source>
        <dbReference type="Proteomes" id="UP001431532"/>
    </source>
</evidence>
<feature type="domain" description="Pseudouridine synthase I TruA alpha/beta" evidence="8">
    <location>
        <begin position="5"/>
        <end position="101"/>
    </location>
</feature>
<dbReference type="RefSeq" id="WP_282839719.1">
    <property type="nucleotide sequence ID" value="NZ_JASCXW010000023.1"/>
</dbReference>
<dbReference type="GO" id="GO:0003723">
    <property type="term" value="F:RNA binding"/>
    <property type="evidence" value="ECO:0007669"/>
    <property type="project" value="InterPro"/>
</dbReference>
<evidence type="ECO:0000256" key="3">
    <source>
        <dbReference type="ARBA" id="ARBA00023235"/>
    </source>
</evidence>
<reference evidence="9" key="1">
    <citation type="submission" date="2023-05" db="EMBL/GenBank/DDBJ databases">
        <title>Mariniplasma microaerophilum sp. nov., a novel anaerobic mollicute isolated from terrestrial mud volcano, Taman Peninsula, Russia.</title>
        <authorList>
            <person name="Khomyakova M.A."/>
            <person name="Merkel A.Y."/>
            <person name="Slobodkin A.I."/>
        </authorList>
    </citation>
    <scope>NUCLEOTIDE SEQUENCE</scope>
    <source>
        <strain evidence="9">M4Ah</strain>
    </source>
</reference>
<evidence type="ECO:0000256" key="6">
    <source>
        <dbReference type="PIRSR" id="PIRSR001430-2"/>
    </source>
</evidence>
<comment type="caution">
    <text evidence="9">The sequence shown here is derived from an EMBL/GenBank/DDBJ whole genome shotgun (WGS) entry which is preliminary data.</text>
</comment>
<comment type="subunit">
    <text evidence="4">Homodimer.</text>
</comment>
<evidence type="ECO:0000256" key="5">
    <source>
        <dbReference type="PIRSR" id="PIRSR001430-1"/>
    </source>
</evidence>
<name>A0AAW6UBD1_9MOLU</name>
<feature type="domain" description="Pseudouridine synthase I TruA alpha/beta" evidence="8">
    <location>
        <begin position="141"/>
        <end position="240"/>
    </location>
</feature>
<keyword evidence="3 4" id="KW-0413">Isomerase</keyword>
<keyword evidence="10" id="KW-1185">Reference proteome</keyword>
<protein>
    <recommendedName>
        <fullName evidence="4">tRNA pseudouridine synthase A</fullName>
        <ecNumber evidence="4">5.4.99.12</ecNumber>
    </recommendedName>
    <alternativeName>
        <fullName evidence="4">tRNA pseudouridine(38-40) synthase</fullName>
    </alternativeName>
    <alternativeName>
        <fullName evidence="4">tRNA pseudouridylate synthase I</fullName>
    </alternativeName>
    <alternativeName>
        <fullName evidence="4">tRNA-uridine isomerase I</fullName>
    </alternativeName>
</protein>
<comment type="similarity">
    <text evidence="1 4 7">Belongs to the tRNA pseudouridine synthase TruA family.</text>
</comment>
<dbReference type="EMBL" id="JASCXW010000023">
    <property type="protein sequence ID" value="MDI6453289.1"/>
    <property type="molecule type" value="Genomic_DNA"/>
</dbReference>
<dbReference type="InterPro" id="IPR020095">
    <property type="entry name" value="PsdUridine_synth_TruA_C"/>
</dbReference>
<comment type="catalytic activity">
    <reaction evidence="4 7">
        <text>uridine(38/39/40) in tRNA = pseudouridine(38/39/40) in tRNA</text>
        <dbReference type="Rhea" id="RHEA:22376"/>
        <dbReference type="Rhea" id="RHEA-COMP:10085"/>
        <dbReference type="Rhea" id="RHEA-COMP:10087"/>
        <dbReference type="ChEBI" id="CHEBI:65314"/>
        <dbReference type="ChEBI" id="CHEBI:65315"/>
        <dbReference type="EC" id="5.4.99.12"/>
    </reaction>
</comment>
<dbReference type="GO" id="GO:0160147">
    <property type="term" value="F:tRNA pseudouridine(38-40) synthase activity"/>
    <property type="evidence" value="ECO:0007669"/>
    <property type="project" value="UniProtKB-EC"/>
</dbReference>
<dbReference type="InterPro" id="IPR020097">
    <property type="entry name" value="PsdUridine_synth_TruA_a/b_dom"/>
</dbReference>
<organism evidence="9 10">
    <name type="scientific">Peloplasma aerotolerans</name>
    <dbReference type="NCBI Taxonomy" id="3044389"/>
    <lineage>
        <taxon>Bacteria</taxon>
        <taxon>Bacillati</taxon>
        <taxon>Mycoplasmatota</taxon>
        <taxon>Mollicutes</taxon>
        <taxon>Acholeplasmatales</taxon>
        <taxon>Acholeplasmataceae</taxon>
        <taxon>Peloplasma</taxon>
    </lineage>
</organism>
<dbReference type="InterPro" id="IPR020094">
    <property type="entry name" value="TruA/RsuA/RluB/E/F_N"/>
</dbReference>
<dbReference type="InterPro" id="IPR020103">
    <property type="entry name" value="PsdUridine_synth_cat_dom_sf"/>
</dbReference>
<feature type="binding site" evidence="4 6">
    <location>
        <position position="109"/>
    </location>
    <ligand>
        <name>substrate</name>
    </ligand>
</feature>
<evidence type="ECO:0000256" key="2">
    <source>
        <dbReference type="ARBA" id="ARBA00022694"/>
    </source>
</evidence>
<dbReference type="PIRSF" id="PIRSF001430">
    <property type="entry name" value="tRNA_psdUrid_synth"/>
    <property type="match status" value="1"/>
</dbReference>
<evidence type="ECO:0000313" key="9">
    <source>
        <dbReference type="EMBL" id="MDI6453289.1"/>
    </source>
</evidence>
<accession>A0AAW6UBD1</accession>
<dbReference type="PANTHER" id="PTHR11142:SF0">
    <property type="entry name" value="TRNA PSEUDOURIDINE SYNTHASE-LIKE 1"/>
    <property type="match status" value="1"/>
</dbReference>
<dbReference type="Pfam" id="PF01416">
    <property type="entry name" value="PseudoU_synth_1"/>
    <property type="match status" value="2"/>
</dbReference>
<proteinExistence type="inferred from homology"/>
<feature type="active site" description="Nucleophile" evidence="4 5">
    <location>
        <position position="51"/>
    </location>
</feature>
<dbReference type="NCBIfam" id="TIGR00071">
    <property type="entry name" value="hisT_truA"/>
    <property type="match status" value="1"/>
</dbReference>
<dbReference type="SUPFAM" id="SSF55120">
    <property type="entry name" value="Pseudouridine synthase"/>
    <property type="match status" value="1"/>
</dbReference>
<evidence type="ECO:0000259" key="8">
    <source>
        <dbReference type="Pfam" id="PF01416"/>
    </source>
</evidence>
<dbReference type="CDD" id="cd02570">
    <property type="entry name" value="PseudoU_synth_EcTruA"/>
    <property type="match status" value="1"/>
</dbReference>
<gene>
    <name evidence="4 9" type="primary">truA</name>
    <name evidence="9" type="ORF">QJ521_06915</name>
</gene>
<evidence type="ECO:0000256" key="7">
    <source>
        <dbReference type="RuleBase" id="RU003792"/>
    </source>
</evidence>
<comment type="caution">
    <text evidence="4">Lacks conserved residue(s) required for the propagation of feature annotation.</text>
</comment>
<dbReference type="FunFam" id="3.30.70.580:FF:000001">
    <property type="entry name" value="tRNA pseudouridine synthase A"/>
    <property type="match status" value="1"/>
</dbReference>
<dbReference type="GO" id="GO:0031119">
    <property type="term" value="P:tRNA pseudouridine synthesis"/>
    <property type="evidence" value="ECO:0007669"/>
    <property type="project" value="UniProtKB-UniRule"/>
</dbReference>
<keyword evidence="2 4" id="KW-0819">tRNA processing</keyword>